<reference evidence="3" key="2">
    <citation type="submission" date="2015-01" db="EMBL/GenBank/DDBJ databases">
        <title>Evolutionary Origins and Diversification of the Mycorrhizal Mutualists.</title>
        <authorList>
            <consortium name="DOE Joint Genome Institute"/>
            <consortium name="Mycorrhizal Genomics Consortium"/>
            <person name="Kohler A."/>
            <person name="Kuo A."/>
            <person name="Nagy L.G."/>
            <person name="Floudas D."/>
            <person name="Copeland A."/>
            <person name="Barry K.W."/>
            <person name="Cichocki N."/>
            <person name="Veneault-Fourrey C."/>
            <person name="LaButti K."/>
            <person name="Lindquist E.A."/>
            <person name="Lipzen A."/>
            <person name="Lundell T."/>
            <person name="Morin E."/>
            <person name="Murat C."/>
            <person name="Riley R."/>
            <person name="Ohm R."/>
            <person name="Sun H."/>
            <person name="Tunlid A."/>
            <person name="Henrissat B."/>
            <person name="Grigoriev I.V."/>
            <person name="Hibbett D.S."/>
            <person name="Martin F."/>
        </authorList>
    </citation>
    <scope>NUCLEOTIDE SEQUENCE [LARGE SCALE GENOMIC DNA]</scope>
    <source>
        <strain evidence="3">Foug A</strain>
    </source>
</reference>
<reference evidence="2 3" key="1">
    <citation type="submission" date="2014-04" db="EMBL/GenBank/DDBJ databases">
        <authorList>
            <consortium name="DOE Joint Genome Institute"/>
            <person name="Kuo A."/>
            <person name="Kohler A."/>
            <person name="Nagy L.G."/>
            <person name="Floudas D."/>
            <person name="Copeland A."/>
            <person name="Barry K.W."/>
            <person name="Cichocki N."/>
            <person name="Veneault-Fourrey C."/>
            <person name="LaButti K."/>
            <person name="Lindquist E.A."/>
            <person name="Lipzen A."/>
            <person name="Lundell T."/>
            <person name="Morin E."/>
            <person name="Murat C."/>
            <person name="Sun H."/>
            <person name="Tunlid A."/>
            <person name="Henrissat B."/>
            <person name="Grigoriev I.V."/>
            <person name="Hibbett D.S."/>
            <person name="Martin F."/>
            <person name="Nordberg H.P."/>
            <person name="Cantor M.N."/>
            <person name="Hua S.X."/>
        </authorList>
    </citation>
    <scope>NUCLEOTIDE SEQUENCE [LARGE SCALE GENOMIC DNA]</scope>
    <source>
        <strain evidence="2 3">Foug A</strain>
    </source>
</reference>
<feature type="compositionally biased region" description="Polar residues" evidence="1">
    <location>
        <begin position="1"/>
        <end position="10"/>
    </location>
</feature>
<feature type="compositionally biased region" description="Basic and acidic residues" evidence="1">
    <location>
        <begin position="92"/>
        <end position="104"/>
    </location>
</feature>
<keyword evidence="3" id="KW-1185">Reference proteome</keyword>
<dbReference type="Proteomes" id="UP000053989">
    <property type="component" value="Unassembled WGS sequence"/>
</dbReference>
<dbReference type="STRING" id="1036808.A0A0C3E943"/>
<dbReference type="AlphaFoldDB" id="A0A0C3E943"/>
<name>A0A0C3E943_9AGAM</name>
<protein>
    <submittedName>
        <fullName evidence="2">Uncharacterized protein</fullName>
    </submittedName>
</protein>
<feature type="region of interest" description="Disordered" evidence="1">
    <location>
        <begin position="289"/>
        <end position="396"/>
    </location>
</feature>
<dbReference type="HOGENOM" id="CLU_043844_0_0_1"/>
<evidence type="ECO:0000256" key="1">
    <source>
        <dbReference type="SAM" id="MobiDB-lite"/>
    </source>
</evidence>
<sequence>MSAHDSQLFDSSPHVDVTMPRPLKRSASVASLPTPPRTHHKRTRSDSDSSDEDSTHRTRMKRVKCKSSAGEADEEIAFWAGTGRASSGTTAARKEPQPEKKEVEQPDSSPSPAVLRYRVKAPVSPPPSRRQPQVQPNRASSVEPCTARPGFVTPPRRLFLRAPSALPKTPTKKSKPNRIWPTRDSPNNPFLSDDACVPSKKRSSQWDSSDDEGEVVGAPIVRQETPTPSAVSSYEERPTITYVFRGQKATFANPLYNLPAEVEAASKLPIEHPDFEPLEAFPPKRLFLAGSKRKSRDRSRDSTADAAVKHAKCEPVFSKPERAASQSCSEAGSEHEKEDERDIKHSEVEQRARDERERKVRERKEYLAPKEGLRAGAVVTERDEPMRRAVGPPRSA</sequence>
<evidence type="ECO:0000313" key="2">
    <source>
        <dbReference type="EMBL" id="KIM64889.1"/>
    </source>
</evidence>
<dbReference type="EMBL" id="KN822026">
    <property type="protein sequence ID" value="KIM64889.1"/>
    <property type="molecule type" value="Genomic_DNA"/>
</dbReference>
<dbReference type="InParanoid" id="A0A0C3E943"/>
<gene>
    <name evidence="2" type="ORF">SCLCIDRAFT_1212990</name>
</gene>
<evidence type="ECO:0000313" key="3">
    <source>
        <dbReference type="Proteomes" id="UP000053989"/>
    </source>
</evidence>
<feature type="region of interest" description="Disordered" evidence="1">
    <location>
        <begin position="1"/>
        <end position="237"/>
    </location>
</feature>
<dbReference type="OrthoDB" id="3364608at2759"/>
<feature type="compositionally biased region" description="Basic and acidic residues" evidence="1">
    <location>
        <begin position="298"/>
        <end position="313"/>
    </location>
</feature>
<feature type="compositionally biased region" description="Basic and acidic residues" evidence="1">
    <location>
        <begin position="332"/>
        <end position="373"/>
    </location>
</feature>
<accession>A0A0C3E943</accession>
<proteinExistence type="predicted"/>
<organism evidence="2 3">
    <name type="scientific">Scleroderma citrinum Foug A</name>
    <dbReference type="NCBI Taxonomy" id="1036808"/>
    <lineage>
        <taxon>Eukaryota</taxon>
        <taxon>Fungi</taxon>
        <taxon>Dikarya</taxon>
        <taxon>Basidiomycota</taxon>
        <taxon>Agaricomycotina</taxon>
        <taxon>Agaricomycetes</taxon>
        <taxon>Agaricomycetidae</taxon>
        <taxon>Boletales</taxon>
        <taxon>Sclerodermatineae</taxon>
        <taxon>Sclerodermataceae</taxon>
        <taxon>Scleroderma</taxon>
    </lineage>
</organism>